<dbReference type="InterPro" id="IPR021109">
    <property type="entry name" value="Peptidase_aspartic_dom_sf"/>
</dbReference>
<dbReference type="Proteomes" id="UP001604336">
    <property type="component" value="Unassembled WGS sequence"/>
</dbReference>
<feature type="compositionally biased region" description="Basic and acidic residues" evidence="1">
    <location>
        <begin position="1"/>
        <end position="15"/>
    </location>
</feature>
<evidence type="ECO:0000256" key="1">
    <source>
        <dbReference type="SAM" id="MobiDB-lite"/>
    </source>
</evidence>
<proteinExistence type="predicted"/>
<keyword evidence="3" id="KW-1185">Reference proteome</keyword>
<evidence type="ECO:0000313" key="2">
    <source>
        <dbReference type="EMBL" id="KAL2532200.1"/>
    </source>
</evidence>
<reference evidence="3" key="1">
    <citation type="submission" date="2024-07" db="EMBL/GenBank/DDBJ databases">
        <title>Two chromosome-level genome assemblies of Korean endemic species Abeliophyllum distichum and Forsythia ovata (Oleaceae).</title>
        <authorList>
            <person name="Jang H."/>
        </authorList>
    </citation>
    <scope>NUCLEOTIDE SEQUENCE [LARGE SCALE GENOMIC DNA]</scope>
</reference>
<feature type="compositionally biased region" description="Polar residues" evidence="1">
    <location>
        <begin position="19"/>
        <end position="36"/>
    </location>
</feature>
<protein>
    <submittedName>
        <fullName evidence="2">Uncharacterized protein</fullName>
    </submittedName>
</protein>
<organism evidence="2 3">
    <name type="scientific">Abeliophyllum distichum</name>
    <dbReference type="NCBI Taxonomy" id="126358"/>
    <lineage>
        <taxon>Eukaryota</taxon>
        <taxon>Viridiplantae</taxon>
        <taxon>Streptophyta</taxon>
        <taxon>Embryophyta</taxon>
        <taxon>Tracheophyta</taxon>
        <taxon>Spermatophyta</taxon>
        <taxon>Magnoliopsida</taxon>
        <taxon>eudicotyledons</taxon>
        <taxon>Gunneridae</taxon>
        <taxon>Pentapetalae</taxon>
        <taxon>asterids</taxon>
        <taxon>lamiids</taxon>
        <taxon>Lamiales</taxon>
        <taxon>Oleaceae</taxon>
        <taxon>Forsythieae</taxon>
        <taxon>Abeliophyllum</taxon>
    </lineage>
</organism>
<gene>
    <name evidence="2" type="ORF">Adt_05551</name>
</gene>
<name>A0ABD1V4E2_9LAMI</name>
<dbReference type="EMBL" id="JBFOLK010000002">
    <property type="protein sequence ID" value="KAL2532200.1"/>
    <property type="molecule type" value="Genomic_DNA"/>
</dbReference>
<comment type="caution">
    <text evidence="2">The sequence shown here is derived from an EMBL/GenBank/DDBJ whole genome shotgun (WGS) entry which is preliminary data.</text>
</comment>
<dbReference type="AlphaFoldDB" id="A0ABD1V4E2"/>
<dbReference type="Gene3D" id="2.40.70.10">
    <property type="entry name" value="Acid Proteases"/>
    <property type="match status" value="1"/>
</dbReference>
<dbReference type="Pfam" id="PF08284">
    <property type="entry name" value="RVP_2"/>
    <property type="match status" value="1"/>
</dbReference>
<feature type="region of interest" description="Disordered" evidence="1">
    <location>
        <begin position="1"/>
        <end position="41"/>
    </location>
</feature>
<accession>A0ABD1V4E2</accession>
<evidence type="ECO:0000313" key="3">
    <source>
        <dbReference type="Proteomes" id="UP001604336"/>
    </source>
</evidence>
<dbReference type="CDD" id="cd00303">
    <property type="entry name" value="retropepsin_like"/>
    <property type="match status" value="1"/>
</dbReference>
<sequence>MSASKGDQREKRVEEMWTPPQSSSGVRDSGPGNNLGQIYGKEEKTTAKEVIEIFSKIRQKGSVAECQEHFEELKSQVMMSLPHLPESYYISIFTSGLKEEIKPMVKIIKPTTIAKAFEVALLQGEVMEEVMEISIQALSGDTRTKTIRIPSFIKRMKISILIDSGSTHSFVDEQLVQSLNCKMESIKPVAVKVAGGEKLINNAICNPLI</sequence>